<dbReference type="SUPFAM" id="SSF56349">
    <property type="entry name" value="DNA breaking-rejoining enzymes"/>
    <property type="match status" value="1"/>
</dbReference>
<dbReference type="PROSITE" id="PS51900">
    <property type="entry name" value="CB"/>
    <property type="match status" value="1"/>
</dbReference>
<dbReference type="InterPro" id="IPR044068">
    <property type="entry name" value="CB"/>
</dbReference>
<sequence>NGVHGRDGLQYKAAVYDQLKAALGTGGFDLLMGQFMREAGQPGQSLAEQASALFSSACGHKFGLTPTPRPLKESSAEIHEQVVAAMAAAELTGEPVYLTVRTGGKKPPRSRAPVSTAEAIEDCARALHVSDRTTQSYRGTWATFAKRHPVFPTTVDQINAYLNHYTNKRTAADIYTKLKILYDFASARYGTPDLFSTRLIRKPKFKPTDRGSLTLKEAKAVVNACRDDFELGLIHLYLGHGLRKNEARGLDIGDAGEDEIFVHGKTRNEPQPVLPETRRILS</sequence>
<dbReference type="EMBL" id="BARV01017772">
    <property type="protein sequence ID" value="GAI27148.1"/>
    <property type="molecule type" value="Genomic_DNA"/>
</dbReference>
<feature type="non-terminal residue" evidence="2">
    <location>
        <position position="282"/>
    </location>
</feature>
<evidence type="ECO:0000259" key="1">
    <source>
        <dbReference type="PROSITE" id="PS51900"/>
    </source>
</evidence>
<organism evidence="2">
    <name type="scientific">marine sediment metagenome</name>
    <dbReference type="NCBI Taxonomy" id="412755"/>
    <lineage>
        <taxon>unclassified sequences</taxon>
        <taxon>metagenomes</taxon>
        <taxon>ecological metagenomes</taxon>
    </lineage>
</organism>
<gene>
    <name evidence="2" type="ORF">S06H3_30209</name>
</gene>
<dbReference type="InterPro" id="IPR011010">
    <property type="entry name" value="DNA_brk_join_enz"/>
</dbReference>
<feature type="domain" description="Core-binding (CB)" evidence="1">
    <location>
        <begin position="114"/>
        <end position="186"/>
    </location>
</feature>
<comment type="caution">
    <text evidence="2">The sequence shown here is derived from an EMBL/GenBank/DDBJ whole genome shotgun (WGS) entry which is preliminary data.</text>
</comment>
<accession>X1M766</accession>
<protein>
    <recommendedName>
        <fullName evidence="1">Core-binding (CB) domain-containing protein</fullName>
    </recommendedName>
</protein>
<name>X1M766_9ZZZZ</name>
<evidence type="ECO:0000313" key="2">
    <source>
        <dbReference type="EMBL" id="GAI27148.1"/>
    </source>
</evidence>
<dbReference type="AlphaFoldDB" id="X1M766"/>
<reference evidence="2" key="1">
    <citation type="journal article" date="2014" name="Front. Microbiol.">
        <title>High frequency of phylogenetically diverse reductive dehalogenase-homologous genes in deep subseafloor sedimentary metagenomes.</title>
        <authorList>
            <person name="Kawai M."/>
            <person name="Futagami T."/>
            <person name="Toyoda A."/>
            <person name="Takaki Y."/>
            <person name="Nishi S."/>
            <person name="Hori S."/>
            <person name="Arai W."/>
            <person name="Tsubouchi T."/>
            <person name="Morono Y."/>
            <person name="Uchiyama I."/>
            <person name="Ito T."/>
            <person name="Fujiyama A."/>
            <person name="Inagaki F."/>
            <person name="Takami H."/>
        </authorList>
    </citation>
    <scope>NUCLEOTIDE SEQUENCE</scope>
    <source>
        <strain evidence="2">Expedition CK06-06</strain>
    </source>
</reference>
<proteinExistence type="predicted"/>
<dbReference type="GO" id="GO:0003677">
    <property type="term" value="F:DNA binding"/>
    <property type="evidence" value="ECO:0007669"/>
    <property type="project" value="InterPro"/>
</dbReference>
<feature type="non-terminal residue" evidence="2">
    <location>
        <position position="1"/>
    </location>
</feature>